<dbReference type="EMBL" id="CAXAMM010002224">
    <property type="protein sequence ID" value="CAK8995258.1"/>
    <property type="molecule type" value="Genomic_DNA"/>
</dbReference>
<proteinExistence type="predicted"/>
<keyword evidence="4" id="KW-1185">Reference proteome</keyword>
<keyword evidence="1" id="KW-0175">Coiled coil</keyword>
<evidence type="ECO:0000256" key="1">
    <source>
        <dbReference type="SAM" id="Coils"/>
    </source>
</evidence>
<evidence type="ECO:0000313" key="4">
    <source>
        <dbReference type="Proteomes" id="UP001642464"/>
    </source>
</evidence>
<dbReference type="EMBL" id="CAXAMM010003335">
    <property type="protein sequence ID" value="CAK8999458.1"/>
    <property type="molecule type" value="Genomic_DNA"/>
</dbReference>
<dbReference type="Proteomes" id="UP001642464">
    <property type="component" value="Unassembled WGS sequence"/>
</dbReference>
<gene>
    <name evidence="2" type="ORF">SCF082_LOCUS4270</name>
    <name evidence="3" type="ORF">SCF082_LOCUS6054</name>
</gene>
<name>A0ABP0IAW4_9DINO</name>
<organism evidence="3 4">
    <name type="scientific">Durusdinium trenchii</name>
    <dbReference type="NCBI Taxonomy" id="1381693"/>
    <lineage>
        <taxon>Eukaryota</taxon>
        <taxon>Sar</taxon>
        <taxon>Alveolata</taxon>
        <taxon>Dinophyceae</taxon>
        <taxon>Suessiales</taxon>
        <taxon>Symbiodiniaceae</taxon>
        <taxon>Durusdinium</taxon>
    </lineage>
</organism>
<accession>A0ABP0IAW4</accession>
<sequence>MAKAFQIGKQESDALFALATAVPEPICSELQQLVTTRGMSRFLNHDVIGKGTFSTGFSSGIGPAESWSEALTNLPGDLQLATRLVKLYLARLAGDHDNTPAPLRKAVSFKDAIKVHQSCGVFLFMMAKLQSIAPEKEFEGMRNDLLNQFKCGLLDADLLHCVDQQVPANAELLSVGAMRPFAMKIEKGKVEDRENQAKELEKQVATANLAHVKAMIAADIEILRAKLPGKSHVAAEHALDLKYLKDRKGRKYAEDFMAKNVLLIPVSEDMNTAMPAYCVAAMDMTLYPAGANYVKNAFGVLSSVTAMSPCHCGFIMLPVLQKQTTDVARIKHRRTIEDYLIKNNMSYGQEVAVLYNKPDSTSRDGRPMSQVCVLTLHTSYSESSWQESETVTSGRVGPYPLIKISDMGVLTGIDVKPTDKVVWFDIIPNRLAEFARAALENLLDGAARSKVAMQYVGLVKEDKLTELRSTLESRIYDHWETCLYDNNADSPPKERPPTSTAAPTAETMGLSLVALTRGKPTFPLSVLLGRFQNDSPEQEEVKQLQKQFLEEFGEAGDPTARTTTPSRAHGVCDYTVDEGLKPLDTSRTVNLTAIPVASFTGERLGALPGRAGKPTLALDKDFHLWLVNSSNEEMEVTAGELFGFGTGSYNTQVVTREAEETNGLAWRLSSDRALVVFEKEPMALCELLRKLTVENGLADMNVEYHAMTPKMWELSSLTSQKTCIFKPNALGDGAEVKKATFGGLFANNFQKVPRNPVASVMWEVQSMSSPPKVMPLKPKFYLLATLKVPAVSCVDLTAAATV</sequence>
<comment type="caution">
    <text evidence="3">The sequence shown here is derived from an EMBL/GenBank/DDBJ whole genome shotgun (WGS) entry which is preliminary data.</text>
</comment>
<protein>
    <submittedName>
        <fullName evidence="3">FO synthase subunit 1</fullName>
    </submittedName>
</protein>
<reference evidence="3 4" key="1">
    <citation type="submission" date="2024-02" db="EMBL/GenBank/DDBJ databases">
        <authorList>
            <person name="Chen Y."/>
            <person name="Shah S."/>
            <person name="Dougan E. K."/>
            <person name="Thang M."/>
            <person name="Chan C."/>
        </authorList>
    </citation>
    <scope>NUCLEOTIDE SEQUENCE [LARGE SCALE GENOMIC DNA]</scope>
</reference>
<evidence type="ECO:0000313" key="2">
    <source>
        <dbReference type="EMBL" id="CAK8995258.1"/>
    </source>
</evidence>
<feature type="coiled-coil region" evidence="1">
    <location>
        <begin position="183"/>
        <end position="210"/>
    </location>
</feature>
<evidence type="ECO:0000313" key="3">
    <source>
        <dbReference type="EMBL" id="CAK8999458.1"/>
    </source>
</evidence>